<comment type="cofactor">
    <cofactor evidence="1">
        <name>[4Fe-4S] cluster</name>
        <dbReference type="ChEBI" id="CHEBI:49883"/>
    </cofactor>
</comment>
<feature type="region of interest" description="Disordered" evidence="7">
    <location>
        <begin position="1"/>
        <end position="27"/>
    </location>
</feature>
<dbReference type="Pfam" id="PF13353">
    <property type="entry name" value="Fer4_12"/>
    <property type="match status" value="1"/>
</dbReference>
<dbReference type="SUPFAM" id="SSF102114">
    <property type="entry name" value="Radical SAM enzymes"/>
    <property type="match status" value="1"/>
</dbReference>
<dbReference type="InterPro" id="IPR058240">
    <property type="entry name" value="rSAM_sf"/>
</dbReference>
<dbReference type="Gene3D" id="3.20.20.70">
    <property type="entry name" value="Aldolase class I"/>
    <property type="match status" value="1"/>
</dbReference>
<dbReference type="RefSeq" id="WP_184214399.1">
    <property type="nucleotide sequence ID" value="NZ_JACHMD010000001.1"/>
</dbReference>
<name>A0A7W7BMN0_9MICO</name>
<evidence type="ECO:0000256" key="5">
    <source>
        <dbReference type="ARBA" id="ARBA00023004"/>
    </source>
</evidence>
<dbReference type="SFLD" id="SFLDG01063">
    <property type="entry name" value="activating_enzymes__group_1"/>
    <property type="match status" value="1"/>
</dbReference>
<dbReference type="InterPro" id="IPR007197">
    <property type="entry name" value="rSAM"/>
</dbReference>
<dbReference type="InterPro" id="IPR034457">
    <property type="entry name" value="Organic_radical-activating"/>
</dbReference>
<accession>A0A7W7BMN0</accession>
<dbReference type="InterPro" id="IPR013785">
    <property type="entry name" value="Aldolase_TIM"/>
</dbReference>
<dbReference type="Proteomes" id="UP000573729">
    <property type="component" value="Unassembled WGS sequence"/>
</dbReference>
<protein>
    <submittedName>
        <fullName evidence="8">Anaerobic ribonucleoside-triphosphate reductase activating protein</fullName>
        <ecNumber evidence="8">1.97.1.4</ecNumber>
    </submittedName>
</protein>
<dbReference type="SFLD" id="SFLDS00029">
    <property type="entry name" value="Radical_SAM"/>
    <property type="match status" value="1"/>
</dbReference>
<evidence type="ECO:0000256" key="2">
    <source>
        <dbReference type="ARBA" id="ARBA00022485"/>
    </source>
</evidence>
<dbReference type="CDD" id="cd01335">
    <property type="entry name" value="Radical_SAM"/>
    <property type="match status" value="1"/>
</dbReference>
<keyword evidence="8" id="KW-0560">Oxidoreductase</keyword>
<sequence>MTVAEAVGRGGEQSLLGTAPPPPGDGALRWSRFVPATEAEGPGRRAAVWVQGCAVRCPGCFNPQLWAVRGAHSEAPGQLADRWVAAATAAGARGITLLGGEPFDQAGALAVVAEAFRDAGLTVMTFSGYTLERLRVWAATRPDIARLLAATDLLCDGPYLRDLPDTTRPWIGSRNQSIRALTPVYADRVQAIASAGGADSLEVRISRDGTVAVNGWATDAALAALLDDLGIRADRPSTVAVATLEKENPS</sequence>
<dbReference type="GO" id="GO:0043365">
    <property type="term" value="F:[formate-C-acetyltransferase]-activating enzyme activity"/>
    <property type="evidence" value="ECO:0007669"/>
    <property type="project" value="UniProtKB-EC"/>
</dbReference>
<dbReference type="GO" id="GO:0051539">
    <property type="term" value="F:4 iron, 4 sulfur cluster binding"/>
    <property type="evidence" value="ECO:0007669"/>
    <property type="project" value="UniProtKB-KW"/>
</dbReference>
<proteinExistence type="predicted"/>
<dbReference type="EMBL" id="JACHMD010000001">
    <property type="protein sequence ID" value="MBB4665470.1"/>
    <property type="molecule type" value="Genomic_DNA"/>
</dbReference>
<keyword evidence="5" id="KW-0408">Iron</keyword>
<dbReference type="GO" id="GO:0046872">
    <property type="term" value="F:metal ion binding"/>
    <property type="evidence" value="ECO:0007669"/>
    <property type="project" value="UniProtKB-KW"/>
</dbReference>
<dbReference type="SFLD" id="SFLDG01066">
    <property type="entry name" value="organic_radical-activating_enz"/>
    <property type="match status" value="1"/>
</dbReference>
<keyword evidence="6" id="KW-0411">Iron-sulfur</keyword>
<keyword evidence="4" id="KW-0479">Metal-binding</keyword>
<keyword evidence="3" id="KW-0949">S-adenosyl-L-methionine</keyword>
<dbReference type="PANTHER" id="PTHR30352:SF2">
    <property type="entry name" value="ANAEROBIC RIBONUCLEOSIDE-TRIPHOSPHATE REDUCTASE-ACTIVATING PROTEIN"/>
    <property type="match status" value="1"/>
</dbReference>
<dbReference type="InterPro" id="IPR012837">
    <property type="entry name" value="NrdG"/>
</dbReference>
<evidence type="ECO:0000256" key="3">
    <source>
        <dbReference type="ARBA" id="ARBA00022691"/>
    </source>
</evidence>
<comment type="caution">
    <text evidence="8">The sequence shown here is derived from an EMBL/GenBank/DDBJ whole genome shotgun (WGS) entry which is preliminary data.</text>
</comment>
<dbReference type="EC" id="1.97.1.4" evidence="8"/>
<evidence type="ECO:0000256" key="4">
    <source>
        <dbReference type="ARBA" id="ARBA00022723"/>
    </source>
</evidence>
<dbReference type="GO" id="GO:0004748">
    <property type="term" value="F:ribonucleoside-diphosphate reductase activity, thioredoxin disulfide as acceptor"/>
    <property type="evidence" value="ECO:0007669"/>
    <property type="project" value="TreeGrafter"/>
</dbReference>
<keyword evidence="2" id="KW-0004">4Fe-4S</keyword>
<gene>
    <name evidence="8" type="ORF">BKA24_000179</name>
</gene>
<dbReference type="SFLD" id="SFLDF00299">
    <property type="entry name" value="anaerobic_ribonucleoside-triph"/>
    <property type="match status" value="1"/>
</dbReference>
<evidence type="ECO:0000256" key="7">
    <source>
        <dbReference type="SAM" id="MobiDB-lite"/>
    </source>
</evidence>
<evidence type="ECO:0000256" key="1">
    <source>
        <dbReference type="ARBA" id="ARBA00001966"/>
    </source>
</evidence>
<evidence type="ECO:0000313" key="8">
    <source>
        <dbReference type="EMBL" id="MBB4665470.1"/>
    </source>
</evidence>
<organism evidence="8 9">
    <name type="scientific">Microbacterium marinum</name>
    <dbReference type="NCBI Taxonomy" id="421115"/>
    <lineage>
        <taxon>Bacteria</taxon>
        <taxon>Bacillati</taxon>
        <taxon>Actinomycetota</taxon>
        <taxon>Actinomycetes</taxon>
        <taxon>Micrococcales</taxon>
        <taxon>Microbacteriaceae</taxon>
        <taxon>Microbacterium</taxon>
    </lineage>
</organism>
<evidence type="ECO:0000313" key="9">
    <source>
        <dbReference type="Proteomes" id="UP000573729"/>
    </source>
</evidence>
<reference evidence="8 9" key="1">
    <citation type="submission" date="2020-08" db="EMBL/GenBank/DDBJ databases">
        <title>Sequencing the genomes of 1000 actinobacteria strains.</title>
        <authorList>
            <person name="Klenk H.-P."/>
        </authorList>
    </citation>
    <scope>NUCLEOTIDE SEQUENCE [LARGE SCALE GENOMIC DNA]</scope>
    <source>
        <strain evidence="8 9">DSM 24947</strain>
    </source>
</reference>
<keyword evidence="9" id="KW-1185">Reference proteome</keyword>
<dbReference type="AlphaFoldDB" id="A0A7W7BMN0"/>
<evidence type="ECO:0000256" key="6">
    <source>
        <dbReference type="ARBA" id="ARBA00023014"/>
    </source>
</evidence>
<dbReference type="PANTHER" id="PTHR30352">
    <property type="entry name" value="PYRUVATE FORMATE-LYASE-ACTIVATING ENZYME"/>
    <property type="match status" value="1"/>
</dbReference>